<accession>A0A096BBZ6</accession>
<dbReference type="PANTHER" id="PTHR39450">
    <property type="entry name" value="MOLYBDOPTERIN OXIDOREDUCTASE, 4FE-4S CLUSTER-BINDING SUBUNIT"/>
    <property type="match status" value="1"/>
</dbReference>
<proteinExistence type="predicted"/>
<keyword evidence="2" id="KW-1185">Reference proteome</keyword>
<dbReference type="EMBL" id="ADLO01000024">
    <property type="protein sequence ID" value="KGF56903.1"/>
    <property type="molecule type" value="Genomic_DNA"/>
</dbReference>
<dbReference type="Gene3D" id="3.10.530.10">
    <property type="entry name" value="CPE0013-like"/>
    <property type="match status" value="1"/>
</dbReference>
<dbReference type="HOGENOM" id="CLU_148086_0_0_9"/>
<sequence>MTRSFTCIICPNGCEITAEYEGDTVYAVQGAACPKGDAYVRQELTDPQRNIATSVLVEGGELPLASVRLSHPIPKKEIFRVMEVINTVRLQAPTAVGQVALADVCGLGADVIVTKNVARANA</sequence>
<dbReference type="RefSeq" id="WP_044938854.1">
    <property type="nucleotide sequence ID" value="NZ_KN174161.1"/>
</dbReference>
<evidence type="ECO:0000313" key="2">
    <source>
        <dbReference type="Proteomes" id="UP000029585"/>
    </source>
</evidence>
<reference evidence="1 2" key="1">
    <citation type="submission" date="2011-08" db="EMBL/GenBank/DDBJ databases">
        <title>The Genome Sequence of Clostridium orbiscindens 1_3_50AFAA.</title>
        <authorList>
            <consortium name="The Broad Institute Genome Sequencing Platform"/>
            <person name="Earl A."/>
            <person name="Ward D."/>
            <person name="Feldgarden M."/>
            <person name="Gevers D."/>
            <person name="Daigneault M."/>
            <person name="Strauss J."/>
            <person name="Allen-Vercoe E."/>
            <person name="Young S.K."/>
            <person name="Zeng Q."/>
            <person name="Gargeya S."/>
            <person name="Fitzgerald M."/>
            <person name="Haas B."/>
            <person name="Abouelleil A."/>
            <person name="Alvarado L."/>
            <person name="Arachchi H.M."/>
            <person name="Berlin A."/>
            <person name="Brown A."/>
            <person name="Chapman S.B."/>
            <person name="Chen Z."/>
            <person name="Dunbar C."/>
            <person name="Freedman E."/>
            <person name="Gearin G."/>
            <person name="Gellesch M."/>
            <person name="Goldberg J."/>
            <person name="Griggs A."/>
            <person name="Gujja S."/>
            <person name="Heiman D."/>
            <person name="Howarth C."/>
            <person name="Larson L."/>
            <person name="Lui A."/>
            <person name="MacDonald P.J.P."/>
            <person name="Montmayeur A."/>
            <person name="Murphy C."/>
            <person name="Neiman D."/>
            <person name="Pearson M."/>
            <person name="Priest M."/>
            <person name="Roberts A."/>
            <person name="Saif S."/>
            <person name="Shea T."/>
            <person name="Shenoy N."/>
            <person name="Sisk P."/>
            <person name="Stolte C."/>
            <person name="Sykes S."/>
            <person name="Wortman J."/>
            <person name="Nusbaum C."/>
            <person name="Birren B."/>
        </authorList>
    </citation>
    <scope>NUCLEOTIDE SEQUENCE [LARGE SCALE GENOMIC DNA]</scope>
    <source>
        <strain evidence="1 2">1_3_50AFAA</strain>
    </source>
</reference>
<dbReference type="InterPro" id="IPR036593">
    <property type="entry name" value="CPE0013-like_sf"/>
</dbReference>
<comment type="caution">
    <text evidence="1">The sequence shown here is derived from an EMBL/GenBank/DDBJ whole genome shotgun (WGS) entry which is preliminary data.</text>
</comment>
<evidence type="ECO:0008006" key="3">
    <source>
        <dbReference type="Google" id="ProtNLM"/>
    </source>
</evidence>
<dbReference type="Proteomes" id="UP000029585">
    <property type="component" value="Unassembled WGS sequence"/>
</dbReference>
<dbReference type="PANTHER" id="PTHR39450:SF1">
    <property type="entry name" value="DUF1667 DOMAIN-CONTAINING PROTEIN"/>
    <property type="match status" value="1"/>
</dbReference>
<protein>
    <recommendedName>
        <fullName evidence="3">4Fe-4S Mo/W bis-MGD-type domain-containing protein</fullName>
    </recommendedName>
</protein>
<name>A0A096BBZ6_FLAPL</name>
<dbReference type="AlphaFoldDB" id="A0A096BBZ6"/>
<dbReference type="PATRIC" id="fig|742738.3.peg.646"/>
<dbReference type="eggNOG" id="COG3862">
    <property type="taxonomic scope" value="Bacteria"/>
</dbReference>
<dbReference type="InterPro" id="IPR012460">
    <property type="entry name" value="DUF1667"/>
</dbReference>
<evidence type="ECO:0000313" key="1">
    <source>
        <dbReference type="EMBL" id="KGF56903.1"/>
    </source>
</evidence>
<organism evidence="1 2">
    <name type="scientific">Flavonifractor plautii 1_3_50AFAA</name>
    <dbReference type="NCBI Taxonomy" id="742738"/>
    <lineage>
        <taxon>Bacteria</taxon>
        <taxon>Bacillati</taxon>
        <taxon>Bacillota</taxon>
        <taxon>Clostridia</taxon>
        <taxon>Eubacteriales</taxon>
        <taxon>Oscillospiraceae</taxon>
        <taxon>Flavonifractor</taxon>
    </lineage>
</organism>
<gene>
    <name evidence="1" type="ORF">HMPREF9460_00622</name>
</gene>
<dbReference type="SUPFAM" id="SSF160148">
    <property type="entry name" value="CPE0013-like"/>
    <property type="match status" value="1"/>
</dbReference>
<dbReference type="Pfam" id="PF07892">
    <property type="entry name" value="DUF1667"/>
    <property type="match status" value="1"/>
</dbReference>